<gene>
    <name evidence="2" type="ORF">MSZNOR_0429</name>
</gene>
<evidence type="ECO:0000313" key="2">
    <source>
        <dbReference type="EMBL" id="CAI8739126.1"/>
    </source>
</evidence>
<feature type="region of interest" description="Disordered" evidence="1">
    <location>
        <begin position="1"/>
        <end position="24"/>
    </location>
</feature>
<evidence type="ECO:0000256" key="1">
    <source>
        <dbReference type="SAM" id="MobiDB-lite"/>
    </source>
</evidence>
<keyword evidence="3" id="KW-1185">Reference proteome</keyword>
<feature type="compositionally biased region" description="Polar residues" evidence="1">
    <location>
        <begin position="67"/>
        <end position="77"/>
    </location>
</feature>
<protein>
    <submittedName>
        <fullName evidence="2">Uncharacterized protein</fullName>
    </submittedName>
</protein>
<accession>A0ABM9HWT5</accession>
<evidence type="ECO:0000313" key="3">
    <source>
        <dbReference type="Proteomes" id="UP001162030"/>
    </source>
</evidence>
<organism evidence="2 3">
    <name type="scientific">Methylocaldum szegediense</name>
    <dbReference type="NCBI Taxonomy" id="73780"/>
    <lineage>
        <taxon>Bacteria</taxon>
        <taxon>Pseudomonadati</taxon>
        <taxon>Pseudomonadota</taxon>
        <taxon>Gammaproteobacteria</taxon>
        <taxon>Methylococcales</taxon>
        <taxon>Methylococcaceae</taxon>
        <taxon>Methylocaldum</taxon>
    </lineage>
</organism>
<name>A0ABM9HWT5_9GAMM</name>
<feature type="region of interest" description="Disordered" evidence="1">
    <location>
        <begin position="36"/>
        <end position="77"/>
    </location>
</feature>
<dbReference type="Proteomes" id="UP001162030">
    <property type="component" value="Chromosome"/>
</dbReference>
<sequence>MSLGHAFWQTKATSAEATIPPETEWDEHRSLEGGWCPEKDVVTGPSKGTPDRVCRSHSPAWRDSLPKTASFSSVYQR</sequence>
<reference evidence="2 3" key="1">
    <citation type="submission" date="2023-03" db="EMBL/GenBank/DDBJ databases">
        <authorList>
            <person name="Pearce D."/>
        </authorList>
    </citation>
    <scope>NUCLEOTIDE SEQUENCE [LARGE SCALE GENOMIC DNA]</scope>
    <source>
        <strain evidence="2">Msz</strain>
    </source>
</reference>
<proteinExistence type="predicted"/>
<dbReference type="EMBL" id="OX458333">
    <property type="protein sequence ID" value="CAI8739126.1"/>
    <property type="molecule type" value="Genomic_DNA"/>
</dbReference>